<protein>
    <submittedName>
        <fullName evidence="1">Uncharacterized protein</fullName>
    </submittedName>
</protein>
<gene>
    <name evidence="1" type="ORF">AVM11_16075</name>
</gene>
<dbReference type="EMBL" id="LQCK02000010">
    <property type="protein sequence ID" value="KZB95810.1"/>
    <property type="molecule type" value="Genomic_DNA"/>
</dbReference>
<name>A0A175Y745_9SPHN</name>
<dbReference type="Proteomes" id="UP000078460">
    <property type="component" value="Unassembled WGS sequence"/>
</dbReference>
<organism evidence="1 2">
    <name type="scientific">Sphingomonas melonis TY</name>
    <dbReference type="NCBI Taxonomy" id="621456"/>
    <lineage>
        <taxon>Bacteria</taxon>
        <taxon>Pseudomonadati</taxon>
        <taxon>Pseudomonadota</taxon>
        <taxon>Alphaproteobacteria</taxon>
        <taxon>Sphingomonadales</taxon>
        <taxon>Sphingomonadaceae</taxon>
        <taxon>Sphingomonas</taxon>
    </lineage>
</organism>
<keyword evidence="2" id="KW-1185">Reference proteome</keyword>
<evidence type="ECO:0000313" key="2">
    <source>
        <dbReference type="Proteomes" id="UP000078460"/>
    </source>
</evidence>
<dbReference type="RefSeq" id="WP_062126600.1">
    <property type="nucleotide sequence ID" value="NZ_LQCK02000010.1"/>
</dbReference>
<accession>A0A175Y745</accession>
<reference evidence="1" key="1">
    <citation type="submission" date="2016-03" db="EMBL/GenBank/DDBJ databases">
        <title>Sphingomonas melonis TY, whole genome shotgun sequencing.</title>
        <authorList>
            <person name="Wang H."/>
            <person name="Zhu P."/>
        </authorList>
    </citation>
    <scope>NUCLEOTIDE SEQUENCE [LARGE SCALE GENOMIC DNA]</scope>
    <source>
        <strain evidence="1">TY</strain>
    </source>
</reference>
<dbReference type="AlphaFoldDB" id="A0A175Y745"/>
<dbReference type="OrthoDB" id="336415at2"/>
<comment type="caution">
    <text evidence="1">The sequence shown here is derived from an EMBL/GenBank/DDBJ whole genome shotgun (WGS) entry which is preliminary data.</text>
</comment>
<proteinExistence type="predicted"/>
<evidence type="ECO:0000313" key="1">
    <source>
        <dbReference type="EMBL" id="KZB95810.1"/>
    </source>
</evidence>
<sequence>MTDPLSINEFRAYWLTTTPAKRLPPSEPERLEVDVKRAFATTVPSTGPFAGQVRPTKVKIDIDVRGHRELFAPREASFRTVMRVVDQEASWDRDANRVRFGGGYIEVLCPQLLGFGFGSLFMNLAIGWAMCFHPDARVHEIKIGNDARRTDRSRFYEAFGFRFDGRGDATGNLLSEPMRVADLRVRPHRLIESEANFKAAAGLR</sequence>
<dbReference type="STRING" id="621456.BJP26_15075"/>